<protein>
    <submittedName>
        <fullName evidence="1">Uncharacterized protein</fullName>
    </submittedName>
</protein>
<name>A0A804JCF0_MUSAM</name>
<dbReference type="Proteomes" id="UP000012960">
    <property type="component" value="Unplaced"/>
</dbReference>
<dbReference type="OMA" id="NPHINNY"/>
<keyword evidence="2" id="KW-1185">Reference proteome</keyword>
<reference evidence="1" key="1">
    <citation type="submission" date="2021-05" db="UniProtKB">
        <authorList>
            <consortium name="EnsemblPlants"/>
        </authorList>
    </citation>
    <scope>IDENTIFICATION</scope>
    <source>
        <strain evidence="1">subsp. malaccensis</strain>
    </source>
</reference>
<evidence type="ECO:0000313" key="1">
    <source>
        <dbReference type="EnsemblPlants" id="Ma06_p04040.1"/>
    </source>
</evidence>
<dbReference type="EnsemblPlants" id="Ma06_t04040.1">
    <property type="protein sequence ID" value="Ma06_p04040.1"/>
    <property type="gene ID" value="Ma06_g04040"/>
</dbReference>
<dbReference type="InParanoid" id="A0A804JCF0"/>
<dbReference type="Gramene" id="Ma06_t04040.1">
    <property type="protein sequence ID" value="Ma06_p04040.1"/>
    <property type="gene ID" value="Ma06_g04040"/>
</dbReference>
<sequence length="134" mass="16300">MTIDDYLKKGYFIDTHKNLNRKYLNYKILHFYLRNNSDIKDWTNIYTNIKMNKNTKTYKKKNFDCMGMNQNYTIISNLEPSLIKFFFFDWMRMNQKYSIISNLEPSFFLESVLPFDAYKIKQLITLIKLLLSNI</sequence>
<evidence type="ECO:0000313" key="2">
    <source>
        <dbReference type="Proteomes" id="UP000012960"/>
    </source>
</evidence>
<accession>A0A804JCF0</accession>
<organism evidence="1 2">
    <name type="scientific">Musa acuminata subsp. malaccensis</name>
    <name type="common">Wild banana</name>
    <name type="synonym">Musa malaccensis</name>
    <dbReference type="NCBI Taxonomy" id="214687"/>
    <lineage>
        <taxon>Eukaryota</taxon>
        <taxon>Viridiplantae</taxon>
        <taxon>Streptophyta</taxon>
        <taxon>Embryophyta</taxon>
        <taxon>Tracheophyta</taxon>
        <taxon>Spermatophyta</taxon>
        <taxon>Magnoliopsida</taxon>
        <taxon>Liliopsida</taxon>
        <taxon>Zingiberales</taxon>
        <taxon>Musaceae</taxon>
        <taxon>Musa</taxon>
    </lineage>
</organism>
<dbReference type="AlphaFoldDB" id="A0A804JCF0"/>
<proteinExistence type="predicted"/>